<name>A0A679PCV3_GIBZA</name>
<sequence length="95" mass="10611">MESSPLRTPCSAQTTHDIHSSGIDEAFTRLHLSLVRHGGDALSARKSKHNVDIDASIADDDLSFLEQDQHILEALPRSFHHSREFILPRKPLDSS</sequence>
<organism evidence="2">
    <name type="scientific">Gibberella zeae</name>
    <name type="common">Wheat head blight fungus</name>
    <name type="synonym">Fusarium graminearum</name>
    <dbReference type="NCBI Taxonomy" id="5518"/>
    <lineage>
        <taxon>Eukaryota</taxon>
        <taxon>Fungi</taxon>
        <taxon>Dikarya</taxon>
        <taxon>Ascomycota</taxon>
        <taxon>Pezizomycotina</taxon>
        <taxon>Sordariomycetes</taxon>
        <taxon>Hypocreomycetidae</taxon>
        <taxon>Hypocreales</taxon>
        <taxon>Nectriaceae</taxon>
        <taxon>Fusarium</taxon>
    </lineage>
</organism>
<protein>
    <submittedName>
        <fullName evidence="2">Uncharacterized protein</fullName>
    </submittedName>
</protein>
<accession>A0A679PCV3</accession>
<evidence type="ECO:0000313" key="2">
    <source>
        <dbReference type="EMBL" id="VIO59983.1"/>
    </source>
</evidence>
<dbReference type="EMBL" id="CAAKMV010000141">
    <property type="protein sequence ID" value="VIO59983.1"/>
    <property type="molecule type" value="Genomic_DNA"/>
</dbReference>
<reference evidence="2" key="1">
    <citation type="submission" date="2019-04" db="EMBL/GenBank/DDBJ databases">
        <authorList>
            <person name="Melise S."/>
            <person name="Noan J."/>
            <person name="Okalmin O."/>
        </authorList>
    </citation>
    <scope>NUCLEOTIDE SEQUENCE</scope>
    <source>
        <strain evidence="2">FN9</strain>
    </source>
</reference>
<evidence type="ECO:0000313" key="1">
    <source>
        <dbReference type="EMBL" id="CAG2007650.1"/>
    </source>
</evidence>
<proteinExistence type="predicted"/>
<reference evidence="1" key="2">
    <citation type="submission" date="2021-03" db="EMBL/GenBank/DDBJ databases">
        <authorList>
            <person name="Alouane T."/>
            <person name="Langin T."/>
            <person name="Bonhomme L."/>
        </authorList>
    </citation>
    <scope>NUCLEOTIDE SEQUENCE</scope>
    <source>
        <strain evidence="1">MDC_Fg202</strain>
    </source>
</reference>
<gene>
    <name evidence="2" type="ORF">FUG_LOCUS356292</name>
    <name evidence="1" type="ORF">MDCFG202_LOCUS545844</name>
</gene>
<dbReference type="EMBL" id="CAJPIJ010000189">
    <property type="protein sequence ID" value="CAG2007650.1"/>
    <property type="molecule type" value="Genomic_DNA"/>
</dbReference>
<dbReference type="Proteomes" id="UP000746612">
    <property type="component" value="Unassembled WGS sequence"/>
</dbReference>
<dbReference type="AlphaFoldDB" id="A0A679PCV3"/>